<sequence length="84" mass="9279">MHKGPKDGKYEGPKDGKYEGPKDGKNEGPKKGNIRMTKGFDYTKELQVSMAGVSGLYSPACLPITPQNNPLTTLEFNLLYQVFI</sequence>
<keyword evidence="3" id="KW-1185">Reference proteome</keyword>
<protein>
    <submittedName>
        <fullName evidence="2">Uncharacterized protein</fullName>
    </submittedName>
</protein>
<proteinExistence type="predicted"/>
<gene>
    <name evidence="2" type="ORF">APLA_LOCUS18191</name>
</gene>
<organism evidence="2 3">
    <name type="scientific">Arctia plantaginis</name>
    <name type="common">Wood tiger moth</name>
    <name type="synonym">Phalaena plantaginis</name>
    <dbReference type="NCBI Taxonomy" id="874455"/>
    <lineage>
        <taxon>Eukaryota</taxon>
        <taxon>Metazoa</taxon>
        <taxon>Ecdysozoa</taxon>
        <taxon>Arthropoda</taxon>
        <taxon>Hexapoda</taxon>
        <taxon>Insecta</taxon>
        <taxon>Pterygota</taxon>
        <taxon>Neoptera</taxon>
        <taxon>Endopterygota</taxon>
        <taxon>Lepidoptera</taxon>
        <taxon>Glossata</taxon>
        <taxon>Ditrysia</taxon>
        <taxon>Noctuoidea</taxon>
        <taxon>Erebidae</taxon>
        <taxon>Arctiinae</taxon>
        <taxon>Arctia</taxon>
    </lineage>
</organism>
<evidence type="ECO:0000256" key="1">
    <source>
        <dbReference type="SAM" id="MobiDB-lite"/>
    </source>
</evidence>
<evidence type="ECO:0000313" key="2">
    <source>
        <dbReference type="EMBL" id="CAB3261839.1"/>
    </source>
</evidence>
<comment type="caution">
    <text evidence="2">The sequence shown here is derived from an EMBL/GenBank/DDBJ whole genome shotgun (WGS) entry which is preliminary data.</text>
</comment>
<dbReference type="Proteomes" id="UP000494106">
    <property type="component" value="Unassembled WGS sequence"/>
</dbReference>
<evidence type="ECO:0000313" key="3">
    <source>
        <dbReference type="Proteomes" id="UP000494106"/>
    </source>
</evidence>
<reference evidence="2 3" key="1">
    <citation type="submission" date="2020-04" db="EMBL/GenBank/DDBJ databases">
        <authorList>
            <person name="Wallbank WR R."/>
            <person name="Pardo Diaz C."/>
            <person name="Kozak K."/>
            <person name="Martin S."/>
            <person name="Jiggins C."/>
            <person name="Moest M."/>
            <person name="Warren A I."/>
            <person name="Byers J.R.P. K."/>
            <person name="Montejo-Kovacevich G."/>
            <person name="Yen C E."/>
        </authorList>
    </citation>
    <scope>NUCLEOTIDE SEQUENCE [LARGE SCALE GENOMIC DNA]</scope>
</reference>
<name>A0A8S1BWR8_ARCPL</name>
<feature type="region of interest" description="Disordered" evidence="1">
    <location>
        <begin position="1"/>
        <end position="35"/>
    </location>
</feature>
<dbReference type="AlphaFoldDB" id="A0A8S1BWR8"/>
<accession>A0A8S1BWR8</accession>
<dbReference type="EMBL" id="CADEBC010000858">
    <property type="protein sequence ID" value="CAB3261839.1"/>
    <property type="molecule type" value="Genomic_DNA"/>
</dbReference>
<feature type="compositionally biased region" description="Basic and acidic residues" evidence="1">
    <location>
        <begin position="1"/>
        <end position="30"/>
    </location>
</feature>